<sequence>MKNKFNKNGRVKIAQSKNMKTTKHIKFIFILTIILLFNSNVFSQIGRNTSALLGEVTTADDCSAEHQAFNDDIMMFGRIAVSTQAFEECVREKVTNLYRKCNGDPFYDSSIEDQIQKVIEISRSLNNVHIKCTGGSGNASSSIGEYGRLTDESFSWGGWFSGVYDQLGKRTCDLAAGERPDTDNCRWADYPWPYSQAAGIVWHEVMHQQGYTHGANDQINALVNCGYAGDATWNFQVNTMPYIIGNCISDIIGQSGNACNLNDCDGSNQLQTITHYNGTECKCVNDPAKKGIGILKLDNNQLTDESVKSVNDWIGGWRIGIEDNLVASGDFNGDNIDDYIVTSGWGIGILTYNGIIWKPIVVQPNGSGFGGWNFNSRDNKIVGVGDFNGDGKDDFVITSNWGIGILTVNGSTLSALMIKPKDNWFNQWRYDASVNRGKDIIQGIGDFDNDNKDEILITSSWGIGILELRDNSLYSIVAKPNGTRFGSWNFNSADNKIKGVGDFNGDGKDDFVITSGWGIGILTVTGSTLSTLMIKPKDTWFNQWRYDASVNRGKDKIQGIGDFDNDNRDEILITSSWGIGVLELRDSSLYSIVAKPNGTRFGNWNFNTVDNKVKGVGDFNGDGKDDFVITSDWGIGILTISGSSFSALNIKPNGTLCGSWILDKKDNIAQIDNFAAGRNSKILVQKKN</sequence>
<dbReference type="RefSeq" id="WP_014782429.1">
    <property type="nucleotide sequence ID" value="NC_018013.1"/>
</dbReference>
<dbReference type="STRING" id="746697.Aeqsu_1693"/>
<keyword evidence="3" id="KW-1185">Reference proteome</keyword>
<keyword evidence="1" id="KW-0732">Signal</keyword>
<dbReference type="OrthoDB" id="6225685at2"/>
<dbReference type="Proteomes" id="UP000006049">
    <property type="component" value="Chromosome"/>
</dbReference>
<evidence type="ECO:0000313" key="2">
    <source>
        <dbReference type="EMBL" id="AFL81174.1"/>
    </source>
</evidence>
<proteinExistence type="predicted"/>
<dbReference type="InterPro" id="IPR028994">
    <property type="entry name" value="Integrin_alpha_N"/>
</dbReference>
<organism evidence="2 3">
    <name type="scientific">Aequorivita sublithincola (strain DSM 14238 / LMG 21431 / ACAM 643 / 9-3)</name>
    <dbReference type="NCBI Taxonomy" id="746697"/>
    <lineage>
        <taxon>Bacteria</taxon>
        <taxon>Pseudomonadati</taxon>
        <taxon>Bacteroidota</taxon>
        <taxon>Flavobacteriia</taxon>
        <taxon>Flavobacteriales</taxon>
        <taxon>Flavobacteriaceae</taxon>
        <taxon>Aequorivita</taxon>
    </lineage>
</organism>
<reference evidence="2 3" key="1">
    <citation type="submission" date="2012-06" db="EMBL/GenBank/DDBJ databases">
        <title>The complete genome of Aequorivita sublithincola DSM 14238.</title>
        <authorList>
            <consortium name="US DOE Joint Genome Institute (JGI-PGF)"/>
            <person name="Lucas S."/>
            <person name="Copeland A."/>
            <person name="Lapidus A."/>
            <person name="Goodwin L."/>
            <person name="Pitluck S."/>
            <person name="Peters L."/>
            <person name="Munk A.C.C."/>
            <person name="Kyrpides N."/>
            <person name="Mavromatis K."/>
            <person name="Pagani I."/>
            <person name="Ivanova N."/>
            <person name="Ovchinnikova G."/>
            <person name="Zeytun A."/>
            <person name="Detter J.C."/>
            <person name="Han C."/>
            <person name="Land M."/>
            <person name="Hauser L."/>
            <person name="Markowitz V."/>
            <person name="Cheng J.-F."/>
            <person name="Hugenholtz P."/>
            <person name="Woyke T."/>
            <person name="Wu D."/>
            <person name="Tindall B."/>
            <person name="Faehnrich R."/>
            <person name="Brambilla E."/>
            <person name="Klenk H.-P."/>
            <person name="Eisen J.A."/>
        </authorList>
    </citation>
    <scope>NUCLEOTIDE SEQUENCE [LARGE SCALE GENOMIC DNA]</scope>
    <source>
        <strain evidence="3">DSM 14238 / LMG 21431 / ACAM 643 / 9-3</strain>
    </source>
</reference>
<dbReference type="Pfam" id="PF01839">
    <property type="entry name" value="FG-GAP"/>
    <property type="match status" value="1"/>
</dbReference>
<dbReference type="AlphaFoldDB" id="I3YW06"/>
<dbReference type="HOGENOM" id="CLU_399912_0_0_10"/>
<dbReference type="PATRIC" id="fig|746697.3.peg.1723"/>
<name>I3YW06_AEQSU</name>
<gene>
    <name evidence="2" type="ordered locus">Aeqsu_1693</name>
</gene>
<dbReference type="EMBL" id="CP003280">
    <property type="protein sequence ID" value="AFL81174.1"/>
    <property type="molecule type" value="Genomic_DNA"/>
</dbReference>
<dbReference type="eggNOG" id="COG3209">
    <property type="taxonomic scope" value="Bacteria"/>
</dbReference>
<dbReference type="SUPFAM" id="SSF69318">
    <property type="entry name" value="Integrin alpha N-terminal domain"/>
    <property type="match status" value="1"/>
</dbReference>
<evidence type="ECO:0000256" key="1">
    <source>
        <dbReference type="ARBA" id="ARBA00022729"/>
    </source>
</evidence>
<accession>I3YW06</accession>
<dbReference type="KEGG" id="asl:Aeqsu_1693"/>
<dbReference type="Gene3D" id="2.130.10.130">
    <property type="entry name" value="Integrin alpha, N-terminal"/>
    <property type="match status" value="1"/>
</dbReference>
<evidence type="ECO:0000313" key="3">
    <source>
        <dbReference type="Proteomes" id="UP000006049"/>
    </source>
</evidence>
<protein>
    <submittedName>
        <fullName evidence="2">ABC-type uncharacterized transport system, permease component</fullName>
    </submittedName>
</protein>
<dbReference type="PANTHER" id="PTHR46580">
    <property type="entry name" value="SENSOR KINASE-RELATED"/>
    <property type="match status" value="1"/>
</dbReference>
<dbReference type="InterPro" id="IPR013517">
    <property type="entry name" value="FG-GAP"/>
</dbReference>